<feature type="non-terminal residue" evidence="1">
    <location>
        <position position="98"/>
    </location>
</feature>
<comment type="caution">
    <text evidence="1">The sequence shown here is derived from an EMBL/GenBank/DDBJ whole genome shotgun (WGS) entry which is preliminary data.</text>
</comment>
<reference evidence="1" key="1">
    <citation type="journal article" date="2014" name="Front. Microbiol.">
        <title>High frequency of phylogenetically diverse reductive dehalogenase-homologous genes in deep subseafloor sedimentary metagenomes.</title>
        <authorList>
            <person name="Kawai M."/>
            <person name="Futagami T."/>
            <person name="Toyoda A."/>
            <person name="Takaki Y."/>
            <person name="Nishi S."/>
            <person name="Hori S."/>
            <person name="Arai W."/>
            <person name="Tsubouchi T."/>
            <person name="Morono Y."/>
            <person name="Uchiyama I."/>
            <person name="Ito T."/>
            <person name="Fujiyama A."/>
            <person name="Inagaki F."/>
            <person name="Takami H."/>
        </authorList>
    </citation>
    <scope>NUCLEOTIDE SEQUENCE</scope>
    <source>
        <strain evidence="1">Expedition CK06-06</strain>
    </source>
</reference>
<protein>
    <recommendedName>
        <fullName evidence="2">Cadherin domain-containing protein</fullName>
    </recommendedName>
</protein>
<evidence type="ECO:0000313" key="1">
    <source>
        <dbReference type="EMBL" id="GAH28350.1"/>
    </source>
</evidence>
<feature type="non-terminal residue" evidence="1">
    <location>
        <position position="1"/>
    </location>
</feature>
<sequence>AHSQPLIIRNFSGSLTGNNETFCIYSNLVTITSNILFEYHLPESSTLFDYSTYQISLSNITQSITLYTQEDTTQVLFTVLDINSNPIEDADGHHYTIG</sequence>
<proteinExistence type="predicted"/>
<dbReference type="AlphaFoldDB" id="X1F6Y8"/>
<dbReference type="EMBL" id="BART01040338">
    <property type="protein sequence ID" value="GAH28350.1"/>
    <property type="molecule type" value="Genomic_DNA"/>
</dbReference>
<accession>X1F6Y8</accession>
<gene>
    <name evidence="1" type="ORF">S01H4_65727</name>
</gene>
<evidence type="ECO:0008006" key="2">
    <source>
        <dbReference type="Google" id="ProtNLM"/>
    </source>
</evidence>
<name>X1F6Y8_9ZZZZ</name>
<organism evidence="1">
    <name type="scientific">marine sediment metagenome</name>
    <dbReference type="NCBI Taxonomy" id="412755"/>
    <lineage>
        <taxon>unclassified sequences</taxon>
        <taxon>metagenomes</taxon>
        <taxon>ecological metagenomes</taxon>
    </lineage>
</organism>